<dbReference type="Proteomes" id="UP000256838">
    <property type="component" value="Unassembled WGS sequence"/>
</dbReference>
<name>A0A3D8JXC3_9BURK</name>
<sequence length="99" mass="9705">MSKVTITLIAAAAALTLSNGAFAQNNTLATPTVTSPAAATPAATTSGYGMPGMTNSESGTAMQTSDQANGMNMSTMPTLPANGANNTLATPSVKSPVAQ</sequence>
<dbReference type="AlphaFoldDB" id="A0A3D8JXC3"/>
<feature type="chain" id="PRO_5017620133" description="Proteophosphoglycan ppg4" evidence="2">
    <location>
        <begin position="24"/>
        <end position="99"/>
    </location>
</feature>
<reference evidence="3 4" key="1">
    <citation type="submission" date="2018-08" db="EMBL/GenBank/DDBJ databases">
        <title>Paraburkholderia sp. DHOM06 isolated from forest soil.</title>
        <authorList>
            <person name="Gao Z.-H."/>
            <person name="Qiu L.-H."/>
        </authorList>
    </citation>
    <scope>NUCLEOTIDE SEQUENCE [LARGE SCALE GENOMIC DNA]</scope>
    <source>
        <strain evidence="3 4">DHOM06</strain>
    </source>
</reference>
<feature type="compositionally biased region" description="Polar residues" evidence="1">
    <location>
        <begin position="53"/>
        <end position="99"/>
    </location>
</feature>
<feature type="region of interest" description="Disordered" evidence="1">
    <location>
        <begin position="32"/>
        <end position="99"/>
    </location>
</feature>
<comment type="caution">
    <text evidence="3">The sequence shown here is derived from an EMBL/GenBank/DDBJ whole genome shotgun (WGS) entry which is preliminary data.</text>
</comment>
<proteinExistence type="predicted"/>
<protein>
    <recommendedName>
        <fullName evidence="5">Proteophosphoglycan ppg4</fullName>
    </recommendedName>
</protein>
<feature type="signal peptide" evidence="2">
    <location>
        <begin position="1"/>
        <end position="23"/>
    </location>
</feature>
<dbReference type="EMBL" id="QRGA01000010">
    <property type="protein sequence ID" value="RDU97462.1"/>
    <property type="molecule type" value="Genomic_DNA"/>
</dbReference>
<evidence type="ECO:0008006" key="5">
    <source>
        <dbReference type="Google" id="ProtNLM"/>
    </source>
</evidence>
<dbReference type="RefSeq" id="WP_115535275.1">
    <property type="nucleotide sequence ID" value="NZ_QRGA01000010.1"/>
</dbReference>
<evidence type="ECO:0000313" key="3">
    <source>
        <dbReference type="EMBL" id="RDU97462.1"/>
    </source>
</evidence>
<feature type="compositionally biased region" description="Low complexity" evidence="1">
    <location>
        <begin position="32"/>
        <end position="46"/>
    </location>
</feature>
<gene>
    <name evidence="3" type="ORF">DWV00_18715</name>
</gene>
<accession>A0A3D8JXC3</accession>
<evidence type="ECO:0000256" key="2">
    <source>
        <dbReference type="SAM" id="SignalP"/>
    </source>
</evidence>
<evidence type="ECO:0000313" key="4">
    <source>
        <dbReference type="Proteomes" id="UP000256838"/>
    </source>
</evidence>
<evidence type="ECO:0000256" key="1">
    <source>
        <dbReference type="SAM" id="MobiDB-lite"/>
    </source>
</evidence>
<dbReference type="OrthoDB" id="9114304at2"/>
<keyword evidence="4" id="KW-1185">Reference proteome</keyword>
<organism evidence="3 4">
    <name type="scientific">Trinickia dinghuensis</name>
    <dbReference type="NCBI Taxonomy" id="2291023"/>
    <lineage>
        <taxon>Bacteria</taxon>
        <taxon>Pseudomonadati</taxon>
        <taxon>Pseudomonadota</taxon>
        <taxon>Betaproteobacteria</taxon>
        <taxon>Burkholderiales</taxon>
        <taxon>Burkholderiaceae</taxon>
        <taxon>Trinickia</taxon>
    </lineage>
</organism>
<keyword evidence="2" id="KW-0732">Signal</keyword>